<keyword evidence="1" id="KW-0479">Metal-binding</keyword>
<sequence>MTPLRCQHFFDDGQPIKEGCHYGAKCLYVHPYHHEWAWAIIPGVQRDRVYKLQDYAHGPIPNFVIDRPREPFIGRKRSLSPTSPSRGRFPGRGGGGGHRRDGSFASSRASGDYNNLNRDRERERRRDDDYGDPGASGSRSKGKLMDADASPTARRADYDRPRTPQREMDRERERDRDRDRNVNRSPATQWTNPFSPSRAEPPPPTVGTITSPTTGMAMVMSPRSPRVPPTAPRWQRSQHHPPQDTTLPPPPFSAPPLSLNTAVTAGSSAMSAPPATAPLHRPPPPPTPPLSAPPPLKQPSRSGPSESKPLGPLPPVPGLPPTLQLNKDKDSPGSSTEDSSKREKLWDERVKLLAESVLTSETIQTLQEEQETAQKILTSTLFTTLGASAQARLLAQNKELQTRLDTERAAYKRQRDVLVQQMFWPTAPPRRVSKEEEQQYMEMKGFVRDLNSEVMGMKALLGEIEEIKKAGSEKKDKGKGKERAQEEDEDEGDESMVMDDDDGDMSMSGTGLPQASGISSRKRRRLSSGEAATPSSAAAGPRITDPSSPDYIPTAAELEALRETLSQCTQDISDMQNEVTRAHHDWADTVRSAVEAEIDAQRARRDADTEERERAARAEQERQKEAVRRRVEEVKGQAGDLGGQVVEVTESLAGLVLQAGKLEEEVEEARRRRDRAYERLGEIEVKMKSYTDTQARNVEAISTLRTALEAYLTQPPSPPVSPAPAAATLAASSSTDPHSSSASAAAAALPPPGYILQSLEPALTAVARATMRPLLEELRREIEDVIRQNNVEMYRAFHDKMGRARQVVHAISQHLPHMAQGGGQQQQGQAGQAGPSGMRGSCRFVHPYDADWDRAPSSTKRFTYYDFSSEGKRAPRRGGARRVSGGRDDASDDESRGRGAGGRIRDGSRSRDRDWSGSRSVSRRRSRSRSIDPATGRPFVTERRASGSARGTSRGSLLSRLDRSESPPGRRRRSSLERRISGPRRSSYVSEETSLDRDERRRRSGRDYGRDRDRGEGSSRASSRTRKRTRREERRRRGQSTDIGSSRSRSPAGPSNTKSKAKEQDVSTTEKSTGDTPLSRFFPTETKRLPTPPPPSPKHRPTVEYVPLPRPPPPPSGSPPPPPPPPPCEPPPPPPPKGPAPLVPRFLLSKTVQNQKLAAALSMEERKQQEKLWDDRVKLFSACAHASENLQTLREELGTATTLAHSSFVQLHIDEEKKAEVEAQHAVLQMRVDDSSSSFQDLKAGIVRFEAAVPSPVPTTPLKGTHSRSNSSTSVPPPRKELTQEERQQYKEARSQFEILAENVARVRVMLEEVKEARATELRLAHQKRRATADTNTEDGGLNEDALSNFTSTTTRKRRATTRDDDNDIRSAGTVLAAPEEIQRVHDMLRKCGQGISEAQNDLANMSEDARDMVTGILDVKVQDIQEQTQKEMDAKQRAQDRATEEMKVEVKEAVKEITETSAGLNEQLVEVSGTLIGLVQQTGQIEEDIEEEKKQSGEGEGRSRLAQLRARLQAMKDIQKSHESSLASLRVDIDAAIDQVPERRASPPLPPGPVEHPAVREIVQSLAPAMAEAVRLKADEIREAVKGTLRESNAELYGQFWQLTQPTRAVILALENSAKNITLPSTGGTSQDGRVPSETVSTNIPVEVPPPSLNVPQAAASPALAPTPPAVPSLPSVPAASPEDIIVLSQSPQIKEEPVEIWPLPRVESASVALPSSSSYAKQPKAIRPPPATAPPVVINLDKKPTPAHDCSFLTDPRVQGVGVKLQPSHKNLACPYVFVQTVVKPCGPSGTEQTFAVVKNPTAVTKTFRLSDVRYVVPTTIRQYVVSAAPGGDHGQLFFVLSYHGEVCIARKHPKVRGDKGRIQMSTRSLAQVSIPRAHAVKAEVVDD</sequence>
<feature type="region of interest" description="Disordered" evidence="2">
    <location>
        <begin position="1328"/>
        <end position="1367"/>
    </location>
</feature>
<feature type="compositionally biased region" description="Basic and acidic residues" evidence="2">
    <location>
        <begin position="1278"/>
        <end position="1290"/>
    </location>
</feature>
<comment type="caution">
    <text evidence="4">The sequence shown here is derived from an EMBL/GenBank/DDBJ whole genome shotgun (WGS) entry which is preliminary data.</text>
</comment>
<keyword evidence="5" id="KW-1185">Reference proteome</keyword>
<gene>
    <name evidence="4" type="ORF">D9619_005204</name>
</gene>
<evidence type="ECO:0000313" key="4">
    <source>
        <dbReference type="EMBL" id="KAF5330984.1"/>
    </source>
</evidence>
<feature type="compositionally biased region" description="Polar residues" evidence="2">
    <location>
        <begin position="183"/>
        <end position="192"/>
    </location>
</feature>
<dbReference type="PANTHER" id="PTHR45691:SF6">
    <property type="entry name" value="PROTEIN DIAPHANOUS"/>
    <property type="match status" value="1"/>
</dbReference>
<organism evidence="4 5">
    <name type="scientific">Psilocybe cf. subviscida</name>
    <dbReference type="NCBI Taxonomy" id="2480587"/>
    <lineage>
        <taxon>Eukaryota</taxon>
        <taxon>Fungi</taxon>
        <taxon>Dikarya</taxon>
        <taxon>Basidiomycota</taxon>
        <taxon>Agaricomycotina</taxon>
        <taxon>Agaricomycetes</taxon>
        <taxon>Agaricomycetidae</taxon>
        <taxon>Agaricales</taxon>
        <taxon>Agaricineae</taxon>
        <taxon>Strophariaceae</taxon>
        <taxon>Psilocybe</taxon>
    </lineage>
</organism>
<evidence type="ECO:0000256" key="2">
    <source>
        <dbReference type="SAM" id="MobiDB-lite"/>
    </source>
</evidence>
<feature type="compositionally biased region" description="Basic residues" evidence="2">
    <location>
        <begin position="1023"/>
        <end position="1038"/>
    </location>
</feature>
<feature type="compositionally biased region" description="Low complexity" evidence="2">
    <location>
        <begin position="255"/>
        <end position="279"/>
    </location>
</feature>
<evidence type="ECO:0000313" key="5">
    <source>
        <dbReference type="Proteomes" id="UP000567179"/>
    </source>
</evidence>
<feature type="compositionally biased region" description="Pro residues" evidence="2">
    <location>
        <begin position="1108"/>
        <end position="1142"/>
    </location>
</feature>
<feature type="compositionally biased region" description="Low complexity" evidence="2">
    <location>
        <begin position="723"/>
        <end position="745"/>
    </location>
</feature>
<feature type="compositionally biased region" description="Polar residues" evidence="2">
    <location>
        <begin position="1622"/>
        <end position="1645"/>
    </location>
</feature>
<feature type="region of interest" description="Disordered" evidence="2">
    <location>
        <begin position="73"/>
        <end position="343"/>
    </location>
</feature>
<feature type="compositionally biased region" description="Low complexity" evidence="2">
    <location>
        <begin position="946"/>
        <end position="959"/>
    </location>
</feature>
<feature type="compositionally biased region" description="Basic and acidic residues" evidence="2">
    <location>
        <begin position="994"/>
        <end position="1017"/>
    </location>
</feature>
<feature type="compositionally biased region" description="Acidic residues" evidence="2">
    <location>
        <begin position="485"/>
        <end position="504"/>
    </location>
</feature>
<dbReference type="Proteomes" id="UP000567179">
    <property type="component" value="Unassembled WGS sequence"/>
</dbReference>
<dbReference type="InterPro" id="IPR051412">
    <property type="entry name" value="Formin_Homology_Diaphanous_sf"/>
</dbReference>
<evidence type="ECO:0000256" key="1">
    <source>
        <dbReference type="PROSITE-ProRule" id="PRU00723"/>
    </source>
</evidence>
<feature type="zinc finger region" description="C3H1-type" evidence="1">
    <location>
        <begin position="5"/>
        <end position="33"/>
    </location>
</feature>
<feature type="compositionally biased region" description="Basic and acidic residues" evidence="2">
    <location>
        <begin position="599"/>
        <end position="626"/>
    </location>
</feature>
<protein>
    <recommendedName>
        <fullName evidence="3">C3H1-type domain-containing protein</fullName>
    </recommendedName>
</protein>
<feature type="region of interest" description="Disordered" evidence="2">
    <location>
        <begin position="868"/>
        <end position="1143"/>
    </location>
</feature>
<feature type="region of interest" description="Disordered" evidence="2">
    <location>
        <begin position="597"/>
        <end position="626"/>
    </location>
</feature>
<dbReference type="EMBL" id="JAACJJ010000001">
    <property type="protein sequence ID" value="KAF5330984.1"/>
    <property type="molecule type" value="Genomic_DNA"/>
</dbReference>
<evidence type="ECO:0000259" key="3">
    <source>
        <dbReference type="PROSITE" id="PS50103"/>
    </source>
</evidence>
<proteinExistence type="predicted"/>
<feature type="compositionally biased region" description="Pro residues" evidence="2">
    <location>
        <begin position="280"/>
        <end position="297"/>
    </location>
</feature>
<feature type="compositionally biased region" description="Basic and acidic residues" evidence="2">
    <location>
        <begin position="117"/>
        <end position="128"/>
    </location>
</feature>
<feature type="domain" description="C3H1-type" evidence="3">
    <location>
        <begin position="5"/>
        <end position="33"/>
    </location>
</feature>
<dbReference type="GO" id="GO:0030041">
    <property type="term" value="P:actin filament polymerization"/>
    <property type="evidence" value="ECO:0007669"/>
    <property type="project" value="TreeGrafter"/>
</dbReference>
<dbReference type="PANTHER" id="PTHR45691">
    <property type="entry name" value="PROTEIN DIAPHANOUS"/>
    <property type="match status" value="1"/>
</dbReference>
<feature type="compositionally biased region" description="Basic and acidic residues" evidence="2">
    <location>
        <begin position="154"/>
        <end position="182"/>
    </location>
</feature>
<feature type="compositionally biased region" description="Polar residues" evidence="2">
    <location>
        <begin position="1066"/>
        <end position="1076"/>
    </location>
</feature>
<feature type="region of interest" description="Disordered" evidence="2">
    <location>
        <begin position="1254"/>
        <end position="1290"/>
    </location>
</feature>
<feature type="compositionally biased region" description="Pro residues" evidence="2">
    <location>
        <begin position="311"/>
        <end position="320"/>
    </location>
</feature>
<keyword evidence="1" id="KW-0863">Zinc-finger</keyword>
<dbReference type="GO" id="GO:0008270">
    <property type="term" value="F:zinc ion binding"/>
    <property type="evidence" value="ECO:0007669"/>
    <property type="project" value="UniProtKB-KW"/>
</dbReference>
<keyword evidence="1" id="KW-0862">Zinc</keyword>
<dbReference type="InterPro" id="IPR000571">
    <property type="entry name" value="Znf_CCCH"/>
</dbReference>
<dbReference type="GO" id="GO:0005884">
    <property type="term" value="C:actin filament"/>
    <property type="evidence" value="ECO:0007669"/>
    <property type="project" value="TreeGrafter"/>
</dbReference>
<name>A0A8H5BXE7_9AGAR</name>
<reference evidence="4 5" key="1">
    <citation type="journal article" date="2020" name="ISME J.">
        <title>Uncovering the hidden diversity of litter-decomposition mechanisms in mushroom-forming fungi.</title>
        <authorList>
            <person name="Floudas D."/>
            <person name="Bentzer J."/>
            <person name="Ahren D."/>
            <person name="Johansson T."/>
            <person name="Persson P."/>
            <person name="Tunlid A."/>
        </authorList>
    </citation>
    <scope>NUCLEOTIDE SEQUENCE [LARGE SCALE GENOMIC DNA]</scope>
    <source>
        <strain evidence="4 5">CBS 101986</strain>
    </source>
</reference>
<feature type="region of interest" description="Disordered" evidence="2">
    <location>
        <begin position="713"/>
        <end position="745"/>
    </location>
</feature>
<feature type="region of interest" description="Disordered" evidence="2">
    <location>
        <begin position="817"/>
        <end position="842"/>
    </location>
</feature>
<feature type="compositionally biased region" description="Basic and acidic residues" evidence="2">
    <location>
        <begin position="471"/>
        <end position="484"/>
    </location>
</feature>
<feature type="compositionally biased region" description="Polar residues" evidence="2">
    <location>
        <begin position="104"/>
        <end position="116"/>
    </location>
</feature>
<accession>A0A8H5BXE7</accession>
<feature type="region of interest" description="Disordered" evidence="2">
    <location>
        <begin position="1622"/>
        <end position="1651"/>
    </location>
</feature>
<feature type="compositionally biased region" description="Low complexity" evidence="2">
    <location>
        <begin position="1044"/>
        <end position="1055"/>
    </location>
</feature>
<dbReference type="PROSITE" id="PS50103">
    <property type="entry name" value="ZF_C3H1"/>
    <property type="match status" value="1"/>
</dbReference>
<feature type="region of interest" description="Disordered" evidence="2">
    <location>
        <begin position="471"/>
        <end position="551"/>
    </location>
</feature>
<feature type="compositionally biased region" description="Basic and acidic residues" evidence="2">
    <location>
        <begin position="885"/>
        <end position="916"/>
    </location>
</feature>